<gene>
    <name evidence="1" type="ORF">ACOLOM_LOCUS4460</name>
</gene>
<dbReference type="Proteomes" id="UP000789525">
    <property type="component" value="Unassembled WGS sequence"/>
</dbReference>
<evidence type="ECO:0000313" key="2">
    <source>
        <dbReference type="Proteomes" id="UP000789525"/>
    </source>
</evidence>
<name>A0ACA9LP08_9GLOM</name>
<organism evidence="1 2">
    <name type="scientific">Acaulospora colombiana</name>
    <dbReference type="NCBI Taxonomy" id="27376"/>
    <lineage>
        <taxon>Eukaryota</taxon>
        <taxon>Fungi</taxon>
        <taxon>Fungi incertae sedis</taxon>
        <taxon>Mucoromycota</taxon>
        <taxon>Glomeromycotina</taxon>
        <taxon>Glomeromycetes</taxon>
        <taxon>Diversisporales</taxon>
        <taxon>Acaulosporaceae</taxon>
        <taxon>Acaulospora</taxon>
    </lineage>
</organism>
<protein>
    <submittedName>
        <fullName evidence="1">11837_t:CDS:1</fullName>
    </submittedName>
</protein>
<comment type="caution">
    <text evidence="1">The sequence shown here is derived from an EMBL/GenBank/DDBJ whole genome shotgun (WGS) entry which is preliminary data.</text>
</comment>
<proteinExistence type="predicted"/>
<keyword evidence="2" id="KW-1185">Reference proteome</keyword>
<reference evidence="1" key="1">
    <citation type="submission" date="2021-06" db="EMBL/GenBank/DDBJ databases">
        <authorList>
            <person name="Kallberg Y."/>
            <person name="Tangrot J."/>
            <person name="Rosling A."/>
        </authorList>
    </citation>
    <scope>NUCLEOTIDE SEQUENCE</scope>
    <source>
        <strain evidence="1">CL356</strain>
    </source>
</reference>
<accession>A0ACA9LP08</accession>
<evidence type="ECO:0000313" key="1">
    <source>
        <dbReference type="EMBL" id="CAG8540585.1"/>
    </source>
</evidence>
<sequence length="325" mass="35987">MMTDAARNLPIFFGHGTDDGVVRFEFGKGSYEMLQGKPFKFRDATDDDIKGLTWREYAGMDHGSSPKEIRDLEEWLLKVIPAIPEEEASSSSFFGIIQSNRSEQTLNGSIVRDQLIVARSQVVKILLHLAPLPGRRAIQFLYPAAFFGQRKIDFALCPRPRLHIPPPSRKTFTMAEKVVTYEEFAAHQQRDNLWILLHGKVYDVSKFLDEHPGGEEVIMAEAGEFLNTSPIILPAPVLDPARGRKDATESFEDVGHSDEARGMLKDLLVGTFDGGDKLKAAPIPSANADHAPKANVVSNSGPSPVAFMIPLACLGAYFAWRFYGA</sequence>
<dbReference type="EMBL" id="CAJVPT010007338">
    <property type="protein sequence ID" value="CAG8540585.1"/>
    <property type="molecule type" value="Genomic_DNA"/>
</dbReference>